<accession>X1VIA5</accession>
<name>X1VIA5_9ZZZZ</name>
<feature type="non-terminal residue" evidence="2">
    <location>
        <position position="82"/>
    </location>
</feature>
<comment type="caution">
    <text evidence="2">The sequence shown here is derived from an EMBL/GenBank/DDBJ whole genome shotgun (WGS) entry which is preliminary data.</text>
</comment>
<protein>
    <recommendedName>
        <fullName evidence="3">GIY-YIG domain-containing protein</fullName>
    </recommendedName>
</protein>
<feature type="region of interest" description="Disordered" evidence="1">
    <location>
        <begin position="56"/>
        <end position="82"/>
    </location>
</feature>
<evidence type="ECO:0000256" key="1">
    <source>
        <dbReference type="SAM" id="MobiDB-lite"/>
    </source>
</evidence>
<organism evidence="2">
    <name type="scientific">marine sediment metagenome</name>
    <dbReference type="NCBI Taxonomy" id="412755"/>
    <lineage>
        <taxon>unclassified sequences</taxon>
        <taxon>metagenomes</taxon>
        <taxon>ecological metagenomes</taxon>
    </lineage>
</organism>
<dbReference type="EMBL" id="BARW01033206">
    <property type="protein sequence ID" value="GAJ07275.1"/>
    <property type="molecule type" value="Genomic_DNA"/>
</dbReference>
<gene>
    <name evidence="2" type="ORF">S12H4_52351</name>
</gene>
<evidence type="ECO:0000313" key="2">
    <source>
        <dbReference type="EMBL" id="GAJ07275.1"/>
    </source>
</evidence>
<proteinExistence type="predicted"/>
<reference evidence="2" key="1">
    <citation type="journal article" date="2014" name="Front. Microbiol.">
        <title>High frequency of phylogenetically diverse reductive dehalogenase-homologous genes in deep subseafloor sedimentary metagenomes.</title>
        <authorList>
            <person name="Kawai M."/>
            <person name="Futagami T."/>
            <person name="Toyoda A."/>
            <person name="Takaki Y."/>
            <person name="Nishi S."/>
            <person name="Hori S."/>
            <person name="Arai W."/>
            <person name="Tsubouchi T."/>
            <person name="Morono Y."/>
            <person name="Uchiyama I."/>
            <person name="Ito T."/>
            <person name="Fujiyama A."/>
            <person name="Inagaki F."/>
            <person name="Takami H."/>
        </authorList>
    </citation>
    <scope>NUCLEOTIDE SEQUENCE</scope>
    <source>
        <strain evidence="2">Expedition CK06-06</strain>
    </source>
</reference>
<evidence type="ECO:0008006" key="3">
    <source>
        <dbReference type="Google" id="ProtNLM"/>
    </source>
</evidence>
<dbReference type="AlphaFoldDB" id="X1VIA5"/>
<sequence>MAKVYGTYNYTKRERYYGSTKREVKKERVPEHKAGQTQAIKHWNWKKDKIVTRTIAKGLPPGRATQKAHELESRKPPSGWKN</sequence>